<dbReference type="PROSITE" id="PS01124">
    <property type="entry name" value="HTH_ARAC_FAMILY_2"/>
    <property type="match status" value="1"/>
</dbReference>
<dbReference type="Pfam" id="PF02311">
    <property type="entry name" value="AraC_binding"/>
    <property type="match status" value="1"/>
</dbReference>
<keyword evidence="3" id="KW-0804">Transcription</keyword>
<organism evidence="5 6">
    <name type="scientific">Chthoniobacter flavus Ellin428</name>
    <dbReference type="NCBI Taxonomy" id="497964"/>
    <lineage>
        <taxon>Bacteria</taxon>
        <taxon>Pseudomonadati</taxon>
        <taxon>Verrucomicrobiota</taxon>
        <taxon>Spartobacteria</taxon>
        <taxon>Chthoniobacterales</taxon>
        <taxon>Chthoniobacteraceae</taxon>
        <taxon>Chthoniobacter</taxon>
    </lineage>
</organism>
<keyword evidence="6" id="KW-1185">Reference proteome</keyword>
<dbReference type="GO" id="GO:0043565">
    <property type="term" value="F:sequence-specific DNA binding"/>
    <property type="evidence" value="ECO:0007669"/>
    <property type="project" value="InterPro"/>
</dbReference>
<feature type="domain" description="HTH araC/xylS-type" evidence="4">
    <location>
        <begin position="220"/>
        <end position="318"/>
    </location>
</feature>
<dbReference type="InterPro" id="IPR014710">
    <property type="entry name" value="RmlC-like_jellyroll"/>
</dbReference>
<evidence type="ECO:0000256" key="2">
    <source>
        <dbReference type="ARBA" id="ARBA00023125"/>
    </source>
</evidence>
<sequence>MSSVSAPLFEFLAQQRCQPFEIAPQVDARRRLARQFDPELPMLLKFYSFPKYRRMVGDEWMHWHEYFELIVPVCGTGRFQVGDQTSAFAPGDLLVVDNLKLHGVSQLSGPHHSLVIFFPVEAVASSGRASPDEAFLAPLCARPDDTLPVMRHDAAGAERVHRAVLGLAETWFANAPTADRFVSCKLHLLTILAGLREHFGQRQDFQDDLRQRRQRQSRLQKVFAWIAANHARAIKQPQAAAIAGMSASRFREFFKQTTGATFVDYLRELRLTRAAQMLRETDCSIADVAAANGFADQSYLNRCFKARHQCAPLEYRKLRRSKVV</sequence>
<dbReference type="GO" id="GO:0003700">
    <property type="term" value="F:DNA-binding transcription factor activity"/>
    <property type="evidence" value="ECO:0007669"/>
    <property type="project" value="InterPro"/>
</dbReference>
<evidence type="ECO:0000256" key="1">
    <source>
        <dbReference type="ARBA" id="ARBA00023015"/>
    </source>
</evidence>
<dbReference type="InterPro" id="IPR018062">
    <property type="entry name" value="HTH_AraC-typ_CS"/>
</dbReference>
<dbReference type="SUPFAM" id="SSF51182">
    <property type="entry name" value="RmlC-like cupins"/>
    <property type="match status" value="1"/>
</dbReference>
<evidence type="ECO:0000256" key="3">
    <source>
        <dbReference type="ARBA" id="ARBA00023163"/>
    </source>
</evidence>
<dbReference type="RefSeq" id="WP_006977807.1">
    <property type="nucleotide sequence ID" value="NZ_ABVL01000001.1"/>
</dbReference>
<dbReference type="InParanoid" id="B4CUW7"/>
<protein>
    <submittedName>
        <fullName evidence="5">Transcriptional regulator, AraC family</fullName>
    </submittedName>
</protein>
<dbReference type="EMBL" id="ABVL01000001">
    <property type="protein sequence ID" value="EDY22355.1"/>
    <property type="molecule type" value="Genomic_DNA"/>
</dbReference>
<dbReference type="PANTHER" id="PTHR46796:SF6">
    <property type="entry name" value="ARAC SUBFAMILY"/>
    <property type="match status" value="1"/>
</dbReference>
<dbReference type="Proteomes" id="UP000005824">
    <property type="component" value="Unassembled WGS sequence"/>
</dbReference>
<dbReference type="SMART" id="SM00342">
    <property type="entry name" value="HTH_ARAC"/>
    <property type="match status" value="1"/>
</dbReference>
<evidence type="ECO:0000313" key="5">
    <source>
        <dbReference type="EMBL" id="EDY22355.1"/>
    </source>
</evidence>
<keyword evidence="2" id="KW-0238">DNA-binding</keyword>
<dbReference type="Gene3D" id="1.10.10.60">
    <property type="entry name" value="Homeodomain-like"/>
    <property type="match status" value="2"/>
</dbReference>
<dbReference type="InterPro" id="IPR050204">
    <property type="entry name" value="AraC_XylS_family_regulators"/>
</dbReference>
<accession>B4CUW7</accession>
<evidence type="ECO:0000259" key="4">
    <source>
        <dbReference type="PROSITE" id="PS01124"/>
    </source>
</evidence>
<dbReference type="Gene3D" id="2.60.120.10">
    <property type="entry name" value="Jelly Rolls"/>
    <property type="match status" value="1"/>
</dbReference>
<dbReference type="InterPro" id="IPR003313">
    <property type="entry name" value="AraC-bd"/>
</dbReference>
<keyword evidence="1" id="KW-0805">Transcription regulation</keyword>
<dbReference type="PANTHER" id="PTHR46796">
    <property type="entry name" value="HTH-TYPE TRANSCRIPTIONAL ACTIVATOR RHAS-RELATED"/>
    <property type="match status" value="1"/>
</dbReference>
<proteinExistence type="predicted"/>
<dbReference type="SUPFAM" id="SSF46689">
    <property type="entry name" value="Homeodomain-like"/>
    <property type="match status" value="2"/>
</dbReference>
<dbReference type="eggNOG" id="COG2207">
    <property type="taxonomic scope" value="Bacteria"/>
</dbReference>
<comment type="caution">
    <text evidence="5">The sequence shown here is derived from an EMBL/GenBank/DDBJ whole genome shotgun (WGS) entry which is preliminary data.</text>
</comment>
<reference evidence="5 6" key="1">
    <citation type="journal article" date="2011" name="J. Bacteriol.">
        <title>Genome sequence of Chthoniobacter flavus Ellin428, an aerobic heterotrophic soil bacterium.</title>
        <authorList>
            <person name="Kant R."/>
            <person name="van Passel M.W."/>
            <person name="Palva A."/>
            <person name="Lucas S."/>
            <person name="Lapidus A."/>
            <person name="Glavina Del Rio T."/>
            <person name="Dalin E."/>
            <person name="Tice H."/>
            <person name="Bruce D."/>
            <person name="Goodwin L."/>
            <person name="Pitluck S."/>
            <person name="Larimer F.W."/>
            <person name="Land M.L."/>
            <person name="Hauser L."/>
            <person name="Sangwan P."/>
            <person name="de Vos W.M."/>
            <person name="Janssen P.H."/>
            <person name="Smidt H."/>
        </authorList>
    </citation>
    <scope>NUCLEOTIDE SEQUENCE [LARGE SCALE GENOMIC DNA]</scope>
    <source>
        <strain evidence="5 6">Ellin428</strain>
    </source>
</reference>
<dbReference type="InterPro" id="IPR018060">
    <property type="entry name" value="HTH_AraC"/>
</dbReference>
<dbReference type="InterPro" id="IPR009057">
    <property type="entry name" value="Homeodomain-like_sf"/>
</dbReference>
<name>B4CUW7_9BACT</name>
<dbReference type="InterPro" id="IPR011051">
    <property type="entry name" value="RmlC_Cupin_sf"/>
</dbReference>
<dbReference type="Pfam" id="PF12833">
    <property type="entry name" value="HTH_18"/>
    <property type="match status" value="1"/>
</dbReference>
<dbReference type="AlphaFoldDB" id="B4CUW7"/>
<evidence type="ECO:0000313" key="6">
    <source>
        <dbReference type="Proteomes" id="UP000005824"/>
    </source>
</evidence>
<dbReference type="STRING" id="497964.CfE428DRAFT_0480"/>
<gene>
    <name evidence="5" type="ORF">CfE428DRAFT_0480</name>
</gene>
<dbReference type="PROSITE" id="PS00041">
    <property type="entry name" value="HTH_ARAC_FAMILY_1"/>
    <property type="match status" value="1"/>
</dbReference>